<dbReference type="SMART" id="SM00165">
    <property type="entry name" value="UBA"/>
    <property type="match status" value="1"/>
</dbReference>
<dbReference type="InterPro" id="IPR015940">
    <property type="entry name" value="UBA"/>
</dbReference>
<sequence>MRTFRKSVVRKTKRLFDHQGTSKKYIDDTTDMSQIQQLIEMGISEDVAKIALRRNDHNVEKALEYIFSHDNIVESDNEVAAPELPPRRDPNADTSGDIEPRDYTREIVPYHQIPHVEETAEEDLIEESREAYVHEPELSYSRFDLSELTANQTVRSLDPPILLPSHAAIDIAPLLTILHAIPQARDALLEGAKDTYEFDPSWRSGTCSKKTSLVEETQKLLAFLDGSTGRGFNTISNLVRCIPSSIASQLSGSSRSSDDSTAVGAFLEQLIMRHENAAKTFRMVATDGEESEPMYNILLGTREPSDTCLTISDGLDLLLWSGLRDGSSTDEVTYLKEIPPVISITCRREDAQSGSGLAVTPKFSPHRYSEAYLDKVKSVHSRAIEAKKESQALFQKRFEMSNFQGVSVTKLLEVAVGHFDDETREGVTELRKLQNQYLDAREEIGLRIDKLEELTDDVDVPPYGPEYNLMGAIISPTEFYYNHHGQWLHVAYLDEAPVSVDSLYAIRPTTVEEVCEHAARGSDQFDAQEVTLLYATSENSDMPCGELPASLKAFLEEDRKHFEALLAEEEAAEAAEAENLIELDAEDSDEQEVGTEDTAEDEAQVQETSQATEAKGPDGLEALEQPQR</sequence>
<dbReference type="CDD" id="cd14297">
    <property type="entry name" value="UBA2_spUBP14_like"/>
    <property type="match status" value="1"/>
</dbReference>
<dbReference type="VEuPathDB" id="FungiDB:YALI0_F13585g"/>
<dbReference type="Pfam" id="PF22562">
    <property type="entry name" value="UBA_7"/>
    <property type="match status" value="1"/>
</dbReference>
<dbReference type="PANTHER" id="PTHR39597:SF1">
    <property type="entry name" value="UBA DOMAIN-CONTAINING PROTEIN RUP1"/>
    <property type="match status" value="1"/>
</dbReference>
<dbReference type="InterPro" id="IPR055335">
    <property type="entry name" value="Ucp6/RUP1"/>
</dbReference>
<dbReference type="EMBL" id="CP017558">
    <property type="protein sequence ID" value="AOW07137.1"/>
    <property type="molecule type" value="Genomic_DNA"/>
</dbReference>
<evidence type="ECO:0000313" key="4">
    <source>
        <dbReference type="EMBL" id="RDW24708.1"/>
    </source>
</evidence>
<dbReference type="EMBL" id="KZ859024">
    <property type="protein sequence ID" value="RDW24708.1"/>
    <property type="molecule type" value="Genomic_DNA"/>
</dbReference>
<dbReference type="GO" id="GO:0005829">
    <property type="term" value="C:cytosol"/>
    <property type="evidence" value="ECO:0007669"/>
    <property type="project" value="TreeGrafter"/>
</dbReference>
<evidence type="ECO:0000313" key="6">
    <source>
        <dbReference type="Proteomes" id="UP000256601"/>
    </source>
</evidence>
<dbReference type="OrthoDB" id="4489171at2759"/>
<dbReference type="OMA" id="PLEFYPQ"/>
<feature type="domain" description="UBA" evidence="2">
    <location>
        <begin position="25"/>
        <end position="69"/>
    </location>
</feature>
<name>A0A1D8NNC6_YARLL</name>
<protein>
    <recommendedName>
        <fullName evidence="2">UBA domain-containing protein</fullName>
    </recommendedName>
</protein>
<feature type="region of interest" description="Disordered" evidence="1">
    <location>
        <begin position="79"/>
        <end position="99"/>
    </location>
</feature>
<proteinExistence type="predicted"/>
<dbReference type="AlphaFoldDB" id="A0A1D8NNC6"/>
<dbReference type="VEuPathDB" id="FungiDB:YALI1_F18122g"/>
<evidence type="ECO:0000313" key="3">
    <source>
        <dbReference type="EMBL" id="AOW07137.1"/>
    </source>
</evidence>
<dbReference type="PROSITE" id="PS50030">
    <property type="entry name" value="UBA"/>
    <property type="match status" value="1"/>
</dbReference>
<dbReference type="GO" id="GO:0005634">
    <property type="term" value="C:nucleus"/>
    <property type="evidence" value="ECO:0007669"/>
    <property type="project" value="TreeGrafter"/>
</dbReference>
<gene>
    <name evidence="4" type="ORF">B0I71DRAFT_133837</name>
    <name evidence="3" type="ORF">YALI1_F18122g</name>
</gene>
<dbReference type="RefSeq" id="XP_505379.1">
    <property type="nucleotide sequence ID" value="XM_505379.1"/>
</dbReference>
<evidence type="ECO:0000259" key="2">
    <source>
        <dbReference type="PROSITE" id="PS50030"/>
    </source>
</evidence>
<evidence type="ECO:0000256" key="1">
    <source>
        <dbReference type="SAM" id="MobiDB-lite"/>
    </source>
</evidence>
<dbReference type="PANTHER" id="PTHR39597">
    <property type="entry name" value="UBA DOMAIN-CONTAINING PROTEIN RUP1"/>
    <property type="match status" value="1"/>
</dbReference>
<dbReference type="InterPro" id="IPR009060">
    <property type="entry name" value="UBA-like_sf"/>
</dbReference>
<dbReference type="KEGG" id="yli:2908326"/>
<reference evidence="3 5" key="1">
    <citation type="journal article" date="2016" name="PLoS ONE">
        <title>Sequence Assembly of Yarrowia lipolytica Strain W29/CLIB89 Shows Transposable Element Diversity.</title>
        <authorList>
            <person name="Magnan C."/>
            <person name="Yu J."/>
            <person name="Chang I."/>
            <person name="Jahn E."/>
            <person name="Kanomata Y."/>
            <person name="Wu J."/>
            <person name="Zeller M."/>
            <person name="Oakes M."/>
            <person name="Baldi P."/>
            <person name="Sandmeyer S."/>
        </authorList>
    </citation>
    <scope>NUCLEOTIDE SEQUENCE [LARGE SCALE GENOMIC DNA]</scope>
    <source>
        <strain evidence="3">CLIB89</strain>
        <strain evidence="5">CLIB89(W29)</strain>
    </source>
</reference>
<dbReference type="GO" id="GO:0016579">
    <property type="term" value="P:protein deubiquitination"/>
    <property type="evidence" value="ECO:0007669"/>
    <property type="project" value="TreeGrafter"/>
</dbReference>
<dbReference type="Proteomes" id="UP000256601">
    <property type="component" value="Unassembled WGS sequence"/>
</dbReference>
<dbReference type="SUPFAM" id="SSF46934">
    <property type="entry name" value="UBA-like"/>
    <property type="match status" value="1"/>
</dbReference>
<dbReference type="Proteomes" id="UP000182444">
    <property type="component" value="Chromosome 1F"/>
</dbReference>
<dbReference type="GeneID" id="2908326"/>
<evidence type="ECO:0000313" key="5">
    <source>
        <dbReference type="Proteomes" id="UP000182444"/>
    </source>
</evidence>
<dbReference type="Gene3D" id="1.10.8.10">
    <property type="entry name" value="DNA helicase RuvA subunit, C-terminal domain"/>
    <property type="match status" value="1"/>
</dbReference>
<reference evidence="4 6" key="2">
    <citation type="submission" date="2018-07" db="EMBL/GenBank/DDBJ databases">
        <title>Draft Genome Assemblies for Five Robust Yarrowia lipolytica Strains Exhibiting High Lipid Production and Pentose Sugar Utilization and Sugar Alcohol Secretion from Undetoxified Lignocellulosic Biomass Hydrolysates.</title>
        <authorList>
            <consortium name="DOE Joint Genome Institute"/>
            <person name="Walker C."/>
            <person name="Ryu S."/>
            <person name="Na H."/>
            <person name="Zane M."/>
            <person name="LaButti K."/>
            <person name="Lipzen A."/>
            <person name="Haridas S."/>
            <person name="Barry K."/>
            <person name="Grigoriev I.V."/>
            <person name="Quarterman J."/>
            <person name="Slininger P."/>
            <person name="Dien B."/>
            <person name="Trinh C.T."/>
        </authorList>
    </citation>
    <scope>NUCLEOTIDE SEQUENCE [LARGE SCALE GENOMIC DNA]</scope>
    <source>
        <strain evidence="4 6">YB392</strain>
    </source>
</reference>
<accession>A0A1D8NNC6</accession>
<feature type="compositionally biased region" description="Acidic residues" evidence="1">
    <location>
        <begin position="574"/>
        <end position="604"/>
    </location>
</feature>
<organism evidence="3 5">
    <name type="scientific">Yarrowia lipolytica</name>
    <name type="common">Candida lipolytica</name>
    <dbReference type="NCBI Taxonomy" id="4952"/>
    <lineage>
        <taxon>Eukaryota</taxon>
        <taxon>Fungi</taxon>
        <taxon>Dikarya</taxon>
        <taxon>Ascomycota</taxon>
        <taxon>Saccharomycotina</taxon>
        <taxon>Dipodascomycetes</taxon>
        <taxon>Dipodascales</taxon>
        <taxon>Dipodascales incertae sedis</taxon>
        <taxon>Yarrowia</taxon>
    </lineage>
</organism>
<feature type="region of interest" description="Disordered" evidence="1">
    <location>
        <begin position="574"/>
        <end position="628"/>
    </location>
</feature>